<dbReference type="EMBL" id="CM000761">
    <property type="protein sequence ID" value="OQU90119.1"/>
    <property type="molecule type" value="Genomic_DNA"/>
</dbReference>
<evidence type="ECO:0000313" key="2">
    <source>
        <dbReference type="EMBL" id="OQU90119.1"/>
    </source>
</evidence>
<organism evidence="2 3">
    <name type="scientific">Sorghum bicolor</name>
    <name type="common">Sorghum</name>
    <name type="synonym">Sorghum vulgare</name>
    <dbReference type="NCBI Taxonomy" id="4558"/>
    <lineage>
        <taxon>Eukaryota</taxon>
        <taxon>Viridiplantae</taxon>
        <taxon>Streptophyta</taxon>
        <taxon>Embryophyta</taxon>
        <taxon>Tracheophyta</taxon>
        <taxon>Spermatophyta</taxon>
        <taxon>Magnoliopsida</taxon>
        <taxon>Liliopsida</taxon>
        <taxon>Poales</taxon>
        <taxon>Poaceae</taxon>
        <taxon>PACMAD clade</taxon>
        <taxon>Panicoideae</taxon>
        <taxon>Andropogonodae</taxon>
        <taxon>Andropogoneae</taxon>
        <taxon>Sorghinae</taxon>
        <taxon>Sorghum</taxon>
    </lineage>
</organism>
<dbReference type="PANTHER" id="PTHR18868">
    <property type="entry name" value="OS07G0665300 PROTEIN-RELATED"/>
    <property type="match status" value="1"/>
</dbReference>
<evidence type="ECO:0000256" key="1">
    <source>
        <dbReference type="SAM" id="MobiDB-lite"/>
    </source>
</evidence>
<dbReference type="PANTHER" id="PTHR18868:SF46">
    <property type="entry name" value="EXPRESSED PROTEIN"/>
    <property type="match status" value="1"/>
</dbReference>
<accession>A0A1W0W6T8</accession>
<dbReference type="ExpressionAtlas" id="A0A1W0W6T8">
    <property type="expression patterns" value="baseline and differential"/>
</dbReference>
<evidence type="ECO:0000313" key="3">
    <source>
        <dbReference type="Proteomes" id="UP000000768"/>
    </source>
</evidence>
<sequence length="721" mass="79464">MKKKREEKCMGFYLVAPQTHTPPAPCSAAPTLIFLAAPLRLGPSPHSRSGSVQGSDLPPVGGSPSAASSDGGAVPGSAAASAAPPLPASSAHRPATLLLKKMRRTKRGDGLAGRSHKSTTPPNGKRKNNNLLASAIEKIQKTKRGDNDFTRRLHKSIRGRNGNGMVTESMALGDLHGDSNRYDWTRLSDELKSNLSRSVASLALCNGDKVLFACSGIAIESQENLTRFLTSATLARAFISDDKRKFHNLKIKVRHEGSEVYEGVLSEYDLDRNFAIVIVSTSLDVHVGLFKHRVEILPRGMVLALGRSISGNLIPTNVILTSEDNEAPLWQRSEVWEGGPLFTFDGNFVGMNLFFGIVSAYFISWGSILDWLKCTSLQKKTKVARFGSRPTCDKLNGHSEVHKPIHRDDMTSGYCKDLESLGYPMPQIDMADETFGDAYREGVWDEFSRSASSDIDRYVVALASFKGGKRHFACTGFFIEWNGSTTVLTSASLVRSSSDENKTDENLRIEVLLPNKRRIEGLLEHYSLHYNVALVGVRDCRVVRPASVQPYWFGCSKVASVGRSFISGALMATSGQLVSWSGTLDCMCIVRSSCKITKAGIGGPLVNMLDGKVIGMNFYDKRIGTPFLLWKDIDNILAHFAEKSKAGEVGRDDCDPSRACFWKMDGDDSDRPCRWPVPEPRWLRPDDLVEDESEDDELEIELPSGRKKRYGYLDGRKVILF</sequence>
<name>A0A1W0W6T8_SORBI</name>
<reference evidence="2 3" key="1">
    <citation type="journal article" date="2009" name="Nature">
        <title>The Sorghum bicolor genome and the diversification of grasses.</title>
        <authorList>
            <person name="Paterson A.H."/>
            <person name="Bowers J.E."/>
            <person name="Bruggmann R."/>
            <person name="Dubchak I."/>
            <person name="Grimwood J."/>
            <person name="Gundlach H."/>
            <person name="Haberer G."/>
            <person name="Hellsten U."/>
            <person name="Mitros T."/>
            <person name="Poliakov A."/>
            <person name="Schmutz J."/>
            <person name="Spannagl M."/>
            <person name="Tang H."/>
            <person name="Wang X."/>
            <person name="Wicker T."/>
            <person name="Bharti A.K."/>
            <person name="Chapman J."/>
            <person name="Feltus F.A."/>
            <person name="Gowik U."/>
            <person name="Grigoriev I.V."/>
            <person name="Lyons E."/>
            <person name="Maher C.A."/>
            <person name="Martis M."/>
            <person name="Narechania A."/>
            <person name="Otillar R.P."/>
            <person name="Penning B.W."/>
            <person name="Salamov A.A."/>
            <person name="Wang Y."/>
            <person name="Zhang L."/>
            <person name="Carpita N.C."/>
            <person name="Freeling M."/>
            <person name="Gingle A.R."/>
            <person name="Hash C.T."/>
            <person name="Keller B."/>
            <person name="Klein P."/>
            <person name="Kresovich S."/>
            <person name="McCann M.C."/>
            <person name="Ming R."/>
            <person name="Peterson D.G."/>
            <person name="Mehboob-ur-Rahman"/>
            <person name="Ware D."/>
            <person name="Westhoff P."/>
            <person name="Mayer K.F."/>
            <person name="Messing J."/>
            <person name="Rokhsar D.S."/>
        </authorList>
    </citation>
    <scope>NUCLEOTIDE SEQUENCE [LARGE SCALE GENOMIC DNA]</scope>
    <source>
        <strain evidence="3">cv. BTx623</strain>
    </source>
</reference>
<gene>
    <name evidence="2" type="ORF">SORBI_3002G344000</name>
</gene>
<feature type="compositionally biased region" description="Low complexity" evidence="1">
    <location>
        <begin position="58"/>
        <end position="95"/>
    </location>
</feature>
<keyword evidence="3" id="KW-1185">Reference proteome</keyword>
<dbReference type="SUPFAM" id="SSF50494">
    <property type="entry name" value="Trypsin-like serine proteases"/>
    <property type="match status" value="2"/>
</dbReference>
<dbReference type="Proteomes" id="UP000000768">
    <property type="component" value="Chromosome 2"/>
</dbReference>
<dbReference type="Pfam" id="PF13365">
    <property type="entry name" value="Trypsin_2"/>
    <property type="match status" value="1"/>
</dbReference>
<protein>
    <submittedName>
        <fullName evidence="2">Uncharacterized protein</fullName>
    </submittedName>
</protein>
<dbReference type="InterPro" id="IPR009003">
    <property type="entry name" value="Peptidase_S1_PA"/>
</dbReference>
<dbReference type="FunCoup" id="A0A1W0W6T8">
    <property type="interactions" value="820"/>
</dbReference>
<feature type="region of interest" description="Disordered" evidence="1">
    <location>
        <begin position="44"/>
        <end position="171"/>
    </location>
</feature>
<dbReference type="AlphaFoldDB" id="A0A1W0W6T8"/>
<dbReference type="InParanoid" id="A0A1W0W6T8"/>
<proteinExistence type="predicted"/>
<dbReference type="Gramene" id="OQU90119">
    <property type="protein sequence ID" value="OQU90119"/>
    <property type="gene ID" value="SORBI_3002G344000"/>
</dbReference>
<dbReference type="STRING" id="4558.A0A1W0W6T8"/>
<reference evidence="3" key="2">
    <citation type="journal article" date="2018" name="Plant J.">
        <title>The Sorghum bicolor reference genome: improved assembly, gene annotations, a transcriptome atlas, and signatures of genome organization.</title>
        <authorList>
            <person name="McCormick R.F."/>
            <person name="Truong S.K."/>
            <person name="Sreedasyam A."/>
            <person name="Jenkins J."/>
            <person name="Shu S."/>
            <person name="Sims D."/>
            <person name="Kennedy M."/>
            <person name="Amirebrahimi M."/>
            <person name="Weers B.D."/>
            <person name="McKinley B."/>
            <person name="Mattison A."/>
            <person name="Morishige D.T."/>
            <person name="Grimwood J."/>
            <person name="Schmutz J."/>
            <person name="Mullet J.E."/>
        </authorList>
    </citation>
    <scope>NUCLEOTIDE SEQUENCE [LARGE SCALE GENOMIC DNA]</scope>
    <source>
        <strain evidence="3">cv. BTx623</strain>
    </source>
</reference>
<feature type="compositionally biased region" description="Basic and acidic residues" evidence="1">
    <location>
        <begin position="138"/>
        <end position="151"/>
    </location>
</feature>